<proteinExistence type="predicted"/>
<name>A0A812P1Z6_9DINO</name>
<dbReference type="AlphaFoldDB" id="A0A812P1Z6"/>
<comment type="caution">
    <text evidence="2">The sequence shown here is derived from an EMBL/GenBank/DDBJ whole genome shotgun (WGS) entry which is preliminary data.</text>
</comment>
<protein>
    <submittedName>
        <fullName evidence="2">Uncharacterized protein</fullName>
    </submittedName>
</protein>
<keyword evidence="1" id="KW-0175">Coiled coil</keyword>
<dbReference type="Proteomes" id="UP000601435">
    <property type="component" value="Unassembled WGS sequence"/>
</dbReference>
<dbReference type="OrthoDB" id="10593240at2759"/>
<organism evidence="2 3">
    <name type="scientific">Symbiodinium necroappetens</name>
    <dbReference type="NCBI Taxonomy" id="1628268"/>
    <lineage>
        <taxon>Eukaryota</taxon>
        <taxon>Sar</taxon>
        <taxon>Alveolata</taxon>
        <taxon>Dinophyceae</taxon>
        <taxon>Suessiales</taxon>
        <taxon>Symbiodiniaceae</taxon>
        <taxon>Symbiodinium</taxon>
    </lineage>
</organism>
<evidence type="ECO:0000313" key="3">
    <source>
        <dbReference type="Proteomes" id="UP000601435"/>
    </source>
</evidence>
<feature type="coiled-coil region" evidence="1">
    <location>
        <begin position="3"/>
        <end position="70"/>
    </location>
</feature>
<evidence type="ECO:0000313" key="2">
    <source>
        <dbReference type="EMBL" id="CAE7334096.1"/>
    </source>
</evidence>
<sequence length="75" mass="8699">LWRAVADRQLEEAETAVREASLRRLETEVRLLNTELQDMQQEGTQLRLRAQTAEAMVSALMQENQALVEQLRPKH</sequence>
<dbReference type="EMBL" id="CAJNJA010014030">
    <property type="protein sequence ID" value="CAE7334096.1"/>
    <property type="molecule type" value="Genomic_DNA"/>
</dbReference>
<keyword evidence="3" id="KW-1185">Reference proteome</keyword>
<accession>A0A812P1Z6</accession>
<reference evidence="2" key="1">
    <citation type="submission" date="2021-02" db="EMBL/GenBank/DDBJ databases">
        <authorList>
            <person name="Dougan E. K."/>
            <person name="Rhodes N."/>
            <person name="Thang M."/>
            <person name="Chan C."/>
        </authorList>
    </citation>
    <scope>NUCLEOTIDE SEQUENCE</scope>
</reference>
<evidence type="ECO:0000256" key="1">
    <source>
        <dbReference type="SAM" id="Coils"/>
    </source>
</evidence>
<gene>
    <name evidence="2" type="ORF">SNEC2469_LOCUS8515</name>
</gene>
<feature type="non-terminal residue" evidence="2">
    <location>
        <position position="1"/>
    </location>
</feature>